<dbReference type="CDD" id="cd03512">
    <property type="entry name" value="Alkane-hydroxylase"/>
    <property type="match status" value="1"/>
</dbReference>
<evidence type="ECO:0000256" key="3">
    <source>
        <dbReference type="ARBA" id="ARBA00022475"/>
    </source>
</evidence>
<protein>
    <recommendedName>
        <fullName evidence="13">Fatty acid desaturase domain-containing protein</fullName>
    </recommendedName>
</protein>
<feature type="transmembrane region" description="Helical" evidence="12">
    <location>
        <begin position="6"/>
        <end position="23"/>
    </location>
</feature>
<feature type="transmembrane region" description="Helical" evidence="12">
    <location>
        <begin position="214"/>
        <end position="233"/>
    </location>
</feature>
<organism evidence="14 15">
    <name type="scientific">Halteria grandinella</name>
    <dbReference type="NCBI Taxonomy" id="5974"/>
    <lineage>
        <taxon>Eukaryota</taxon>
        <taxon>Sar</taxon>
        <taxon>Alveolata</taxon>
        <taxon>Ciliophora</taxon>
        <taxon>Intramacronucleata</taxon>
        <taxon>Spirotrichea</taxon>
        <taxon>Stichotrichia</taxon>
        <taxon>Sporadotrichida</taxon>
        <taxon>Halteriidae</taxon>
        <taxon>Halteria</taxon>
    </lineage>
</organism>
<comment type="caution">
    <text evidence="14">The sequence shown here is derived from an EMBL/GenBank/DDBJ whole genome shotgun (WGS) entry which is preliminary data.</text>
</comment>
<keyword evidence="9" id="KW-0408">Iron</keyword>
<reference evidence="14" key="1">
    <citation type="submission" date="2019-06" db="EMBL/GenBank/DDBJ databases">
        <authorList>
            <person name="Zheng W."/>
        </authorList>
    </citation>
    <scope>NUCLEOTIDE SEQUENCE</scope>
    <source>
        <strain evidence="14">QDHG01</strain>
    </source>
</reference>
<evidence type="ECO:0000256" key="12">
    <source>
        <dbReference type="SAM" id="Phobius"/>
    </source>
</evidence>
<evidence type="ECO:0000256" key="5">
    <source>
        <dbReference type="ARBA" id="ARBA00022692"/>
    </source>
</evidence>
<evidence type="ECO:0000313" key="15">
    <source>
        <dbReference type="Proteomes" id="UP000785679"/>
    </source>
</evidence>
<comment type="subcellular location">
    <subcellularLocation>
        <location evidence="1">Cell inner membrane</location>
        <topology evidence="1">Multi-pass membrane protein</topology>
    </subcellularLocation>
</comment>
<dbReference type="PANTHER" id="PTHR38674:SF1">
    <property type="entry name" value="ALKANE 1-MONOOXYGENASE 1"/>
    <property type="match status" value="1"/>
</dbReference>
<evidence type="ECO:0000256" key="4">
    <source>
        <dbReference type="ARBA" id="ARBA00022519"/>
    </source>
</evidence>
<dbReference type="AlphaFoldDB" id="A0A8J8T1T3"/>
<dbReference type="InterPro" id="IPR005804">
    <property type="entry name" value="FA_desaturase_dom"/>
</dbReference>
<evidence type="ECO:0000256" key="6">
    <source>
        <dbReference type="ARBA" id="ARBA00022723"/>
    </source>
</evidence>
<keyword evidence="15" id="KW-1185">Reference proteome</keyword>
<evidence type="ECO:0000256" key="9">
    <source>
        <dbReference type="ARBA" id="ARBA00023004"/>
    </source>
</evidence>
<dbReference type="GO" id="GO:0046872">
    <property type="term" value="F:metal ion binding"/>
    <property type="evidence" value="ECO:0007669"/>
    <property type="project" value="UniProtKB-KW"/>
</dbReference>
<keyword evidence="6" id="KW-0479">Metal-binding</keyword>
<feature type="transmembrane region" description="Helical" evidence="12">
    <location>
        <begin position="347"/>
        <end position="366"/>
    </location>
</feature>
<keyword evidence="11 12" id="KW-0472">Membrane</keyword>
<evidence type="ECO:0000256" key="10">
    <source>
        <dbReference type="ARBA" id="ARBA00023033"/>
    </source>
</evidence>
<feature type="transmembrane region" description="Helical" evidence="12">
    <location>
        <begin position="44"/>
        <end position="66"/>
    </location>
</feature>
<keyword evidence="8" id="KW-0560">Oxidoreductase</keyword>
<accession>A0A8J8T1T3</accession>
<dbReference type="GO" id="GO:0005886">
    <property type="term" value="C:plasma membrane"/>
    <property type="evidence" value="ECO:0007669"/>
    <property type="project" value="UniProtKB-SubCell"/>
</dbReference>
<dbReference type="Proteomes" id="UP000785679">
    <property type="component" value="Unassembled WGS sequence"/>
</dbReference>
<dbReference type="GO" id="GO:0004497">
    <property type="term" value="F:monooxygenase activity"/>
    <property type="evidence" value="ECO:0007669"/>
    <property type="project" value="UniProtKB-KW"/>
</dbReference>
<keyword evidence="7 12" id="KW-1133">Transmembrane helix</keyword>
<gene>
    <name evidence="14" type="ORF">FGO68_gene1002</name>
</gene>
<keyword evidence="3" id="KW-1003">Cell membrane</keyword>
<dbReference type="InterPro" id="IPR033885">
    <property type="entry name" value="AlkB/XylM"/>
</dbReference>
<feature type="transmembrane region" description="Helical" evidence="12">
    <location>
        <begin position="186"/>
        <end position="208"/>
    </location>
</feature>
<sequence>MQGNFFTIIWLLYVFLPLLDYLLPVDHYNLSEARVRIFEKDWRFLIPLYATFFMDIAFLFYMLWGISNGRFGNTTFEFMIYAICSGQAGAINAVVGHELVHRRHIIHKICGTIAYAKMMYGHFFIQHIRSHHKKVATPDDPSTSRLGESLYYFYWRAIPAGYVEVWDYEINRLTQQGSKAWWEFLIYNRLITFNLAQAAWIGIVYSIFGGRAAVFHLIYSAIVTLMFEAVNYLEHYGLERKKIDPTNPASAYESVKIIHSWNAPQVVTNYALFKLQRHSDHHANAYKPYQILDSFIESPMLPYGYSVSLILSYLPPIWKKVIDPVSIATNKGEKITEQQQKDQERTVFLTLMGVALFLTWFNFYYIGYK</sequence>
<dbReference type="EMBL" id="RRYP01010467">
    <property type="protein sequence ID" value="TNV78363.1"/>
    <property type="molecule type" value="Genomic_DNA"/>
</dbReference>
<comment type="similarity">
    <text evidence="2">Belongs to the fatty acid desaturase type 1 family. AlkB subfamily.</text>
</comment>
<dbReference type="Pfam" id="PF00487">
    <property type="entry name" value="FA_desaturase"/>
    <property type="match status" value="1"/>
</dbReference>
<evidence type="ECO:0000256" key="11">
    <source>
        <dbReference type="ARBA" id="ARBA00023136"/>
    </source>
</evidence>
<name>A0A8J8T1T3_HALGN</name>
<dbReference type="GO" id="GO:0006629">
    <property type="term" value="P:lipid metabolic process"/>
    <property type="evidence" value="ECO:0007669"/>
    <property type="project" value="InterPro"/>
</dbReference>
<dbReference type="PANTHER" id="PTHR38674">
    <property type="entry name" value="ALKANE 1-MONOOXYGENASE 1"/>
    <property type="match status" value="1"/>
</dbReference>
<keyword evidence="10" id="KW-0503">Monooxygenase</keyword>
<keyword evidence="4" id="KW-0997">Cell inner membrane</keyword>
<evidence type="ECO:0000259" key="13">
    <source>
        <dbReference type="Pfam" id="PF00487"/>
    </source>
</evidence>
<proteinExistence type="inferred from homology"/>
<dbReference type="OrthoDB" id="507375at2759"/>
<evidence type="ECO:0000256" key="2">
    <source>
        <dbReference type="ARBA" id="ARBA00010823"/>
    </source>
</evidence>
<evidence type="ECO:0000256" key="1">
    <source>
        <dbReference type="ARBA" id="ARBA00004429"/>
    </source>
</evidence>
<evidence type="ECO:0000313" key="14">
    <source>
        <dbReference type="EMBL" id="TNV78363.1"/>
    </source>
</evidence>
<evidence type="ECO:0000256" key="8">
    <source>
        <dbReference type="ARBA" id="ARBA00023002"/>
    </source>
</evidence>
<feature type="transmembrane region" description="Helical" evidence="12">
    <location>
        <begin position="78"/>
        <end position="95"/>
    </location>
</feature>
<feature type="domain" description="Fatty acid desaturase" evidence="13">
    <location>
        <begin position="83"/>
        <end position="293"/>
    </location>
</feature>
<keyword evidence="5 12" id="KW-0812">Transmembrane</keyword>
<evidence type="ECO:0000256" key="7">
    <source>
        <dbReference type="ARBA" id="ARBA00022989"/>
    </source>
</evidence>